<dbReference type="VEuPathDB" id="FungiDB:G647_07034"/>
<dbReference type="OrthoDB" id="74360at2759"/>
<reference evidence="4" key="1">
    <citation type="submission" date="2015-07" db="EMBL/GenBank/DDBJ databases">
        <authorList>
            <person name="Teixeira M.M."/>
            <person name="Souza R.C."/>
            <person name="Almeida L.G."/>
            <person name="Vicente V.A."/>
            <person name="de Hoog S."/>
            <person name="Bocca A.L."/>
            <person name="de Almeida S.R."/>
            <person name="Vasconcelos A.T."/>
            <person name="Felipe M.S."/>
        </authorList>
    </citation>
    <scope>NUCLEOTIDE SEQUENCE [LARGE SCALE GENOMIC DNA]</scope>
    <source>
        <strain evidence="4">KSF</strain>
    </source>
</reference>
<evidence type="ECO:0000259" key="2">
    <source>
        <dbReference type="Pfam" id="PF07992"/>
    </source>
</evidence>
<accession>A0A1C1C870</accession>
<gene>
    <name evidence="3" type="ORF">CLCR_05463</name>
</gene>
<dbReference type="Pfam" id="PF07992">
    <property type="entry name" value="Pyr_redox_2"/>
    <property type="match status" value="1"/>
</dbReference>
<evidence type="ECO:0000256" key="1">
    <source>
        <dbReference type="ARBA" id="ARBA00023002"/>
    </source>
</evidence>
<feature type="domain" description="FAD/NAD(P)-binding" evidence="2">
    <location>
        <begin position="178"/>
        <end position="369"/>
    </location>
</feature>
<dbReference type="GO" id="GO:0004497">
    <property type="term" value="F:monooxygenase activity"/>
    <property type="evidence" value="ECO:0007669"/>
    <property type="project" value="UniProtKB-KW"/>
</dbReference>
<dbReference type="PRINTS" id="PR00411">
    <property type="entry name" value="PNDRDTASEI"/>
</dbReference>
<evidence type="ECO:0000313" key="4">
    <source>
        <dbReference type="Proteomes" id="UP000094526"/>
    </source>
</evidence>
<protein>
    <submittedName>
        <fullName evidence="3">Flavin-binding monooxygenase-like family protein</fullName>
    </submittedName>
</protein>
<dbReference type="Proteomes" id="UP000094526">
    <property type="component" value="Unassembled WGS sequence"/>
</dbReference>
<keyword evidence="4" id="KW-1185">Reference proteome</keyword>
<keyword evidence="3" id="KW-0503">Monooxygenase</keyword>
<dbReference type="InterPro" id="IPR050982">
    <property type="entry name" value="Auxin_biosynth/cation_transpt"/>
</dbReference>
<dbReference type="AlphaFoldDB" id="A0A1C1C870"/>
<dbReference type="InterPro" id="IPR023753">
    <property type="entry name" value="FAD/NAD-binding_dom"/>
</dbReference>
<keyword evidence="1" id="KW-0560">Oxidoreductase</keyword>
<dbReference type="VEuPathDB" id="FungiDB:CLCR_05463"/>
<sequence length="637" mass="69542">MATPKYPTRLTNVLRTLPGALPAQNVPADANLAEIVTRCLQSFETWHPGHFTRDAMWRDSFALSGTMRTFYSGPTIAAAWDHLARHHSPCEPRMVKDSCTVAHAGSDSSWIEARFSFRTNGPLPAVCSGFLSLAYENDGSYKIWVLRTILEGFVGYPSVDTMAREKTLGLQQSTKTDYQCLVIGGGAAGLSTAGRLKALGVDYLILEKLADVGGSWACRYNAAKLHGTRHTAHLPFERTFDDEYSLYPTKDEVAKGCRNIWLSTLIKDGYWDAEKRQWTLHVRRNGNDISLTAKHIVLAVGGGGHIPYMPAFPGRESYKGDVVHSSAFKDGSPWKGKRGIVIGAANTGHDIAEDLLEHGLSVTMVQRGATSNSARAADPDMVPLDYLAPVLDAVYNADFDVELADRIHYSSPAAMTRERSNLLIHSLVKANAERFDALERQGFKLMRFGDFFHHQTERQGGHYVDIGASAKIADGRIKVKSDASIDSFTPEGLHFSDGTEIKADVVVFATGFHGNMRQFVADLLGDDIASGIEDYWGLNAEGELEGAFKPTGHAGLWYMGGGCGHARYFSRFVALQIKADVEGKPLKIYKDTPSVVDGPAAPPPDQVAQIEPAGFSVDNLAVAPGGLAVQQQEWIRV</sequence>
<dbReference type="PANTHER" id="PTHR43539">
    <property type="entry name" value="FLAVIN-BINDING MONOOXYGENASE-LIKE PROTEIN (AFU_ORTHOLOGUE AFUA_4G09220)"/>
    <property type="match status" value="1"/>
</dbReference>
<comment type="caution">
    <text evidence="3">The sequence shown here is derived from an EMBL/GenBank/DDBJ whole genome shotgun (WGS) entry which is preliminary data.</text>
</comment>
<dbReference type="SUPFAM" id="SSF51905">
    <property type="entry name" value="FAD/NAD(P)-binding domain"/>
    <property type="match status" value="1"/>
</dbReference>
<dbReference type="PANTHER" id="PTHR43539:SF68">
    <property type="entry name" value="FLAVIN-BINDING MONOOXYGENASE-LIKE PROTEIN (AFU_ORTHOLOGUE AFUA_4G09220)"/>
    <property type="match status" value="1"/>
</dbReference>
<name>A0A1C1C870_9EURO</name>
<dbReference type="GO" id="GO:0050660">
    <property type="term" value="F:flavin adenine dinucleotide binding"/>
    <property type="evidence" value="ECO:0007669"/>
    <property type="project" value="TreeGrafter"/>
</dbReference>
<dbReference type="Gene3D" id="3.50.50.60">
    <property type="entry name" value="FAD/NAD(P)-binding domain"/>
    <property type="match status" value="1"/>
</dbReference>
<dbReference type="EMBL" id="LGRB01000020">
    <property type="protein sequence ID" value="OCT44725.1"/>
    <property type="molecule type" value="Genomic_DNA"/>
</dbReference>
<evidence type="ECO:0000313" key="3">
    <source>
        <dbReference type="EMBL" id="OCT44725.1"/>
    </source>
</evidence>
<dbReference type="STRING" id="86049.A0A1C1C870"/>
<organism evidence="3 4">
    <name type="scientific">Cladophialophora carrionii</name>
    <dbReference type="NCBI Taxonomy" id="86049"/>
    <lineage>
        <taxon>Eukaryota</taxon>
        <taxon>Fungi</taxon>
        <taxon>Dikarya</taxon>
        <taxon>Ascomycota</taxon>
        <taxon>Pezizomycotina</taxon>
        <taxon>Eurotiomycetes</taxon>
        <taxon>Chaetothyriomycetidae</taxon>
        <taxon>Chaetothyriales</taxon>
        <taxon>Herpotrichiellaceae</taxon>
        <taxon>Cladophialophora</taxon>
    </lineage>
</organism>
<proteinExistence type="predicted"/>
<dbReference type="InterPro" id="IPR036188">
    <property type="entry name" value="FAD/NAD-bd_sf"/>
</dbReference>